<evidence type="ECO:0000313" key="2">
    <source>
        <dbReference type="EMBL" id="TDQ77879.1"/>
    </source>
</evidence>
<protein>
    <submittedName>
        <fullName evidence="2">Uncharacterized protein</fullName>
    </submittedName>
</protein>
<dbReference type="AlphaFoldDB" id="A0A4R6WDN5"/>
<gene>
    <name evidence="2" type="ORF">CLV99_1847</name>
</gene>
<keyword evidence="1" id="KW-1133">Transmembrane helix</keyword>
<sequence>MRTLLIIRKNLFRGTFYFNILLLLVSIALITSCSKTKEEAVGETIDLIVKVEGVDSDVTMPNTKSSARSNYVLLPTDEEAQPSTVTKDDVTFISKSEVEPDKEGFALKKDVYATKSTPMDPGIKYRLLVYTMSNVLVSSVEVTAGQAQRISVTSGTTYKWRAYSYNTSDAIPAPNPSNPEVMTPTATTLLYAKGEITPTAPSNILAITFKHQLTQLRVVVKDGSGFRSVLSVDGQIGDPNLIKTSAFDLLAGEKKAGTTVPANVSTLDFAPETVEGVTRQVARCYTSDQNIASYGLWINSMKIQYTSTVDRTITDGGGYFTFGTDPWVKTGYILQGTLDIVFRLPTMRILPFSNNNASNGYRLAPATAAGAFLREPANFGPNSKYVGITSLTIDAPTTATEATSSSTGWNRFKALMTNPATYPDVLIVASWYNYLDDACWDLVKQYIDRGGNVLYTHDDANLEGSYAGRGIGNIMGSPVSLERNVESYGVYKFTDTPAGEADLDILNGPFGDARPYHLGQDRIGTSYVTGYNGPNAIVYSNHAQNKTAPSKPGMVFFRHKTKSFFFVGDGGFYLNEKVTAVTSFTEDPFRFNPATKFPALAPYGQSAVNGSPAYGTPGTNVNGGFTIANSIVFGNMMAWMLNRAHYHGINRN</sequence>
<evidence type="ECO:0000256" key="1">
    <source>
        <dbReference type="SAM" id="Phobius"/>
    </source>
</evidence>
<name>A0A4R6WDN5_9SPHI</name>
<organism evidence="2 3">
    <name type="scientific">Sphingobacterium yanglingense</name>
    <dbReference type="NCBI Taxonomy" id="1437280"/>
    <lineage>
        <taxon>Bacteria</taxon>
        <taxon>Pseudomonadati</taxon>
        <taxon>Bacteroidota</taxon>
        <taxon>Sphingobacteriia</taxon>
        <taxon>Sphingobacteriales</taxon>
        <taxon>Sphingobacteriaceae</taxon>
        <taxon>Sphingobacterium</taxon>
    </lineage>
</organism>
<dbReference type="RefSeq" id="WP_133584150.1">
    <property type="nucleotide sequence ID" value="NZ_SNYV01000013.1"/>
</dbReference>
<comment type="caution">
    <text evidence="2">The sequence shown here is derived from an EMBL/GenBank/DDBJ whole genome shotgun (WGS) entry which is preliminary data.</text>
</comment>
<reference evidence="2 3" key="1">
    <citation type="submission" date="2019-03" db="EMBL/GenBank/DDBJ databases">
        <title>Genomic Encyclopedia of Archaeal and Bacterial Type Strains, Phase II (KMG-II): from individual species to whole genera.</title>
        <authorList>
            <person name="Goeker M."/>
        </authorList>
    </citation>
    <scope>NUCLEOTIDE SEQUENCE [LARGE SCALE GENOMIC DNA]</scope>
    <source>
        <strain evidence="2 3">DSM 28353</strain>
    </source>
</reference>
<dbReference type="EMBL" id="SNYV01000013">
    <property type="protein sequence ID" value="TDQ77879.1"/>
    <property type="molecule type" value="Genomic_DNA"/>
</dbReference>
<keyword evidence="1" id="KW-0812">Transmembrane</keyword>
<dbReference type="OrthoDB" id="692440at2"/>
<accession>A0A4R6WDN5</accession>
<evidence type="ECO:0000313" key="3">
    <source>
        <dbReference type="Proteomes" id="UP000295292"/>
    </source>
</evidence>
<dbReference type="PROSITE" id="PS51257">
    <property type="entry name" value="PROKAR_LIPOPROTEIN"/>
    <property type="match status" value="1"/>
</dbReference>
<proteinExistence type="predicted"/>
<keyword evidence="1" id="KW-0472">Membrane</keyword>
<feature type="transmembrane region" description="Helical" evidence="1">
    <location>
        <begin position="12"/>
        <end position="30"/>
    </location>
</feature>
<keyword evidence="3" id="KW-1185">Reference proteome</keyword>
<dbReference type="Proteomes" id="UP000295292">
    <property type="component" value="Unassembled WGS sequence"/>
</dbReference>